<dbReference type="Gene3D" id="1.10.530.10">
    <property type="match status" value="1"/>
</dbReference>
<dbReference type="SMART" id="SM00047">
    <property type="entry name" value="LYZ2"/>
    <property type="match status" value="1"/>
</dbReference>
<sequence length="430" mass="49193">MKEFESVNFVKGVVELVNSARTLIALILILFNINPLVSSANSANLLPFEDETLGRNSSAYLSTYEVPSIQMKEDFIKEISTYAMKANENWGIPASAIIGMAIIESGYGTTRIAINANNLFGIKVWGYNPENAWQLQGQPDEDYERIPVLADYGEDRKIYDESKRRDNWYRAFSAYKEAVNYLAGNLLVNQRYLFAKTNYDERIKKGWSFERASKEYLYDIANAGYNHLGGEYYRKQLGELMDEWDLYQYDNKKFKDISEHWAEEQIMFLAEKGWISGYPDGTYKPNITITRAQAAAILSEFLALPPLNKTISFIDVEKSFWALESIQLVAQHKIINGIGEGRFSPHTILTRAQMAQVFYNAGFYSQSANNGENSFDDVNKYYWAYIAIETMKQEGIMAGYTISRFGPNNPVTRAQMAAMIYRIHEKGLNK</sequence>
<comment type="caution">
    <text evidence="2">The sequence shown here is derived from an EMBL/GenBank/DDBJ whole genome shotgun (WGS) entry which is preliminary data.</text>
</comment>
<accession>A0ABR8Y2W8</accession>
<dbReference type="PANTHER" id="PTHR43308">
    <property type="entry name" value="OUTER MEMBRANE PROTEIN ALPHA-RELATED"/>
    <property type="match status" value="1"/>
</dbReference>
<feature type="domain" description="SLH" evidence="1">
    <location>
        <begin position="313"/>
        <end position="370"/>
    </location>
</feature>
<evidence type="ECO:0000313" key="2">
    <source>
        <dbReference type="EMBL" id="MBD8038438.1"/>
    </source>
</evidence>
<dbReference type="InterPro" id="IPR001119">
    <property type="entry name" value="SLH_dom"/>
</dbReference>
<proteinExistence type="predicted"/>
<feature type="domain" description="SLH" evidence="1">
    <location>
        <begin position="249"/>
        <end position="312"/>
    </location>
</feature>
<evidence type="ECO:0000313" key="3">
    <source>
        <dbReference type="Proteomes" id="UP000619101"/>
    </source>
</evidence>
<evidence type="ECO:0000259" key="1">
    <source>
        <dbReference type="PROSITE" id="PS51272"/>
    </source>
</evidence>
<dbReference type="Proteomes" id="UP000619101">
    <property type="component" value="Unassembled WGS sequence"/>
</dbReference>
<keyword evidence="3" id="KW-1185">Reference proteome</keyword>
<dbReference type="PROSITE" id="PS51272">
    <property type="entry name" value="SLH"/>
    <property type="match status" value="3"/>
</dbReference>
<dbReference type="PANTHER" id="PTHR43308:SF5">
    <property type="entry name" value="S-LAYER PROTEIN _ PEPTIDOGLYCAN ENDO-BETA-N-ACETYLGLUCOSAMINIDASE"/>
    <property type="match status" value="1"/>
</dbReference>
<dbReference type="EMBL" id="JACSPZ010000011">
    <property type="protein sequence ID" value="MBD8038438.1"/>
    <property type="molecule type" value="Genomic_DNA"/>
</dbReference>
<dbReference type="InterPro" id="IPR002901">
    <property type="entry name" value="MGlyc_endo_b_GlcNAc-like_dom"/>
</dbReference>
<reference evidence="2 3" key="1">
    <citation type="submission" date="2020-08" db="EMBL/GenBank/DDBJ databases">
        <title>A Genomic Blueprint of the Chicken Gut Microbiome.</title>
        <authorList>
            <person name="Gilroy R."/>
            <person name="Ravi A."/>
            <person name="Getino M."/>
            <person name="Pursley I."/>
            <person name="Horton D.L."/>
            <person name="Alikhan N.-F."/>
            <person name="Baker D."/>
            <person name="Gharbi K."/>
            <person name="Hall N."/>
            <person name="Watson M."/>
            <person name="Adriaenssens E.M."/>
            <person name="Foster-Nyarko E."/>
            <person name="Jarju S."/>
            <person name="Secka A."/>
            <person name="Antonio M."/>
            <person name="Oren A."/>
            <person name="Chaudhuri R."/>
            <person name="La Ragione R.M."/>
            <person name="Hildebrand F."/>
            <person name="Pallen M.J."/>
        </authorList>
    </citation>
    <scope>NUCLEOTIDE SEQUENCE [LARGE SCALE GENOMIC DNA]</scope>
    <source>
        <strain evidence="2 3">A46</strain>
    </source>
</reference>
<feature type="domain" description="SLH" evidence="1">
    <location>
        <begin position="371"/>
        <end position="430"/>
    </location>
</feature>
<protein>
    <submittedName>
        <fullName evidence="2">S-layer homology domain-containing protein</fullName>
    </submittedName>
</protein>
<dbReference type="Pfam" id="PF01832">
    <property type="entry name" value="Glucosaminidase"/>
    <property type="match status" value="1"/>
</dbReference>
<organism evidence="2 3">
    <name type="scientific">Solibacillus faecavium</name>
    <dbReference type="NCBI Taxonomy" id="2762221"/>
    <lineage>
        <taxon>Bacteria</taxon>
        <taxon>Bacillati</taxon>
        <taxon>Bacillota</taxon>
        <taxon>Bacilli</taxon>
        <taxon>Bacillales</taxon>
        <taxon>Caryophanaceae</taxon>
        <taxon>Solibacillus</taxon>
    </lineage>
</organism>
<gene>
    <name evidence="2" type="ORF">H9635_16965</name>
</gene>
<dbReference type="Pfam" id="PF00395">
    <property type="entry name" value="SLH"/>
    <property type="match status" value="3"/>
</dbReference>
<name>A0ABR8Y2W8_9BACL</name>
<dbReference type="InterPro" id="IPR051465">
    <property type="entry name" value="Cell_Envelope_Struct_Comp"/>
</dbReference>